<dbReference type="STRING" id="698762.SAMN00808754_0175"/>
<dbReference type="Pfam" id="PF07833">
    <property type="entry name" value="Cu_amine_oxidN1"/>
    <property type="match status" value="1"/>
</dbReference>
<evidence type="ECO:0000313" key="4">
    <source>
        <dbReference type="Proteomes" id="UP000192569"/>
    </source>
</evidence>
<sequence>MVKEGGTLNLKGTLHQLNKIILKRRGSLGLPISIFPLFLVLLLTLVVAGYIIFLGGGREVQASGPLPGSNEDPLVTKSYVEKYVNERIQELKKSLDEELSELKKKISELPTTQLKQVILAIGNTTAYVNGVPYVLPVAPYQDQATGTSMVPFRFVGEALGARVDYKGDTNTVSYTLGSTSVVLTIGSRRALINGVVRELPAAPRLVGSTTMVPLRVVSEGLGAQVQWYEGTKSITINLPPL</sequence>
<dbReference type="RefSeq" id="WP_084663122.1">
    <property type="nucleotide sequence ID" value="NZ_LT838272.1"/>
</dbReference>
<feature type="domain" description="Copper amine oxidase-like N-terminal" evidence="2">
    <location>
        <begin position="135"/>
        <end position="236"/>
    </location>
</feature>
<dbReference type="OrthoDB" id="268113at2"/>
<dbReference type="Gene3D" id="3.30.457.10">
    <property type="entry name" value="Copper amine oxidase-like, N-terminal domain"/>
    <property type="match status" value="1"/>
</dbReference>
<feature type="transmembrane region" description="Helical" evidence="1">
    <location>
        <begin position="28"/>
        <end position="53"/>
    </location>
</feature>
<organism evidence="3 4">
    <name type="scientific">Thermanaeromonas toyohensis ToBE</name>
    <dbReference type="NCBI Taxonomy" id="698762"/>
    <lineage>
        <taxon>Bacteria</taxon>
        <taxon>Bacillati</taxon>
        <taxon>Bacillota</taxon>
        <taxon>Clostridia</taxon>
        <taxon>Neomoorellales</taxon>
        <taxon>Neomoorellaceae</taxon>
        <taxon>Thermanaeromonas</taxon>
    </lineage>
</organism>
<protein>
    <submittedName>
        <fullName evidence="3">Copper amine oxidase N-terminal domain-containing protein</fullName>
    </submittedName>
</protein>
<evidence type="ECO:0000313" key="3">
    <source>
        <dbReference type="EMBL" id="SMB89546.1"/>
    </source>
</evidence>
<keyword evidence="1" id="KW-0812">Transmembrane</keyword>
<dbReference type="Proteomes" id="UP000192569">
    <property type="component" value="Chromosome I"/>
</dbReference>
<reference evidence="3 4" key="1">
    <citation type="submission" date="2017-04" db="EMBL/GenBank/DDBJ databases">
        <authorList>
            <person name="Afonso C.L."/>
            <person name="Miller P.J."/>
            <person name="Scott M.A."/>
            <person name="Spackman E."/>
            <person name="Goraichik I."/>
            <person name="Dimitrov K.M."/>
            <person name="Suarez D.L."/>
            <person name="Swayne D.E."/>
        </authorList>
    </citation>
    <scope>NUCLEOTIDE SEQUENCE [LARGE SCALE GENOMIC DNA]</scope>
    <source>
        <strain evidence="3 4">ToBE</strain>
    </source>
</reference>
<evidence type="ECO:0000256" key="1">
    <source>
        <dbReference type="SAM" id="Phobius"/>
    </source>
</evidence>
<keyword evidence="1" id="KW-1133">Transmembrane helix</keyword>
<dbReference type="AlphaFoldDB" id="A0A1W1V8H4"/>
<keyword evidence="1" id="KW-0472">Membrane</keyword>
<dbReference type="SUPFAM" id="SSF55383">
    <property type="entry name" value="Copper amine oxidase, domain N"/>
    <property type="match status" value="1"/>
</dbReference>
<gene>
    <name evidence="3" type="ORF">SAMN00808754_0175</name>
</gene>
<evidence type="ECO:0000259" key="2">
    <source>
        <dbReference type="Pfam" id="PF07833"/>
    </source>
</evidence>
<dbReference type="InterPro" id="IPR036582">
    <property type="entry name" value="Mao_N_sf"/>
</dbReference>
<keyword evidence="4" id="KW-1185">Reference proteome</keyword>
<dbReference type="EMBL" id="LT838272">
    <property type="protein sequence ID" value="SMB89546.1"/>
    <property type="molecule type" value="Genomic_DNA"/>
</dbReference>
<name>A0A1W1V8H4_9FIRM</name>
<proteinExistence type="predicted"/>
<dbReference type="InterPro" id="IPR012854">
    <property type="entry name" value="Cu_amine_oxidase-like_N"/>
</dbReference>
<accession>A0A1W1V8H4</accession>